<protein>
    <submittedName>
        <fullName evidence="1">Uncharacterized protein</fullName>
    </submittedName>
</protein>
<dbReference type="VEuPathDB" id="FungiDB:JI435_435920"/>
<dbReference type="AlphaFoldDB" id="A0A7U2F5A9"/>
<proteinExistence type="predicted"/>
<dbReference type="Proteomes" id="UP000663193">
    <property type="component" value="Chromosome 8"/>
</dbReference>
<accession>A0A7U2F5A9</accession>
<evidence type="ECO:0000313" key="2">
    <source>
        <dbReference type="Proteomes" id="UP000663193"/>
    </source>
</evidence>
<name>A0A7U2F5A9_PHANO</name>
<reference evidence="2" key="1">
    <citation type="journal article" date="2021" name="BMC Genomics">
        <title>Chromosome-level genome assembly and manually-curated proteome of model necrotroph Parastagonospora nodorum Sn15 reveals a genome-wide trove of candidate effector homologs, and redundancy of virulence-related functions within an accessory chromosome.</title>
        <authorList>
            <person name="Bertazzoni S."/>
            <person name="Jones D.A.B."/>
            <person name="Phan H.T."/>
            <person name="Tan K.-C."/>
            <person name="Hane J.K."/>
        </authorList>
    </citation>
    <scope>NUCLEOTIDE SEQUENCE [LARGE SCALE GENOMIC DNA]</scope>
    <source>
        <strain evidence="2">SN15 / ATCC MYA-4574 / FGSC 10173)</strain>
    </source>
</reference>
<dbReference type="OrthoDB" id="5413827at2759"/>
<evidence type="ECO:0000313" key="1">
    <source>
        <dbReference type="EMBL" id="QRC98617.1"/>
    </source>
</evidence>
<keyword evidence="2" id="KW-1185">Reference proteome</keyword>
<organism evidence="1 2">
    <name type="scientific">Phaeosphaeria nodorum (strain SN15 / ATCC MYA-4574 / FGSC 10173)</name>
    <name type="common">Glume blotch fungus</name>
    <name type="synonym">Parastagonospora nodorum</name>
    <dbReference type="NCBI Taxonomy" id="321614"/>
    <lineage>
        <taxon>Eukaryota</taxon>
        <taxon>Fungi</taxon>
        <taxon>Dikarya</taxon>
        <taxon>Ascomycota</taxon>
        <taxon>Pezizomycotina</taxon>
        <taxon>Dothideomycetes</taxon>
        <taxon>Pleosporomycetidae</taxon>
        <taxon>Pleosporales</taxon>
        <taxon>Pleosporineae</taxon>
        <taxon>Phaeosphaeriaceae</taxon>
        <taxon>Parastagonospora</taxon>
    </lineage>
</organism>
<gene>
    <name evidence="1" type="ORF">JI435_435920</name>
</gene>
<dbReference type="EMBL" id="CP069030">
    <property type="protein sequence ID" value="QRC98617.1"/>
    <property type="molecule type" value="Genomic_DNA"/>
</dbReference>
<sequence>MIMSSEACSSSRCYEASMTLLRIYYSARTGDLPYKPLLVCRQINTEAALIPFQVNEFIYNRPDILHGFLNNLSANQRGLIKILRMEEEYCIKVAFEALSEHWERYDSLVYDVYNPLAGLGI</sequence>